<evidence type="ECO:0000256" key="3">
    <source>
        <dbReference type="ARBA" id="ARBA00022679"/>
    </source>
</evidence>
<reference evidence="11" key="1">
    <citation type="submission" date="2015-07" db="EMBL/GenBank/DDBJ databases">
        <authorList>
            <consortium name="Consortium for Microbial Forensics and Genomics (microFORGE)"/>
            <person name="Knight B.M."/>
            <person name="Roberts D.P."/>
            <person name="Lin D."/>
            <person name="Hari K."/>
            <person name="Fletcher J."/>
            <person name="Melcher U."/>
            <person name="Blagden T."/>
            <person name="Winegar R.A."/>
        </authorList>
    </citation>
    <scope>NUCLEOTIDE SEQUENCE [LARGE SCALE GENOMIC DNA]</scope>
    <source>
        <strain evidence="11">NRRL B-1447</strain>
    </source>
</reference>
<feature type="region of interest" description="Disordered" evidence="8">
    <location>
        <begin position="284"/>
        <end position="353"/>
    </location>
</feature>
<dbReference type="SMART" id="SM00220">
    <property type="entry name" value="S_TKc"/>
    <property type="match status" value="1"/>
</dbReference>
<evidence type="ECO:0000256" key="7">
    <source>
        <dbReference type="PROSITE-ProRule" id="PRU10141"/>
    </source>
</evidence>
<dbReference type="InterPro" id="IPR011009">
    <property type="entry name" value="Kinase-like_dom_sf"/>
</dbReference>
<dbReference type="PANTHER" id="PTHR43289:SF6">
    <property type="entry name" value="SERINE_THREONINE-PROTEIN KINASE NEKL-3"/>
    <property type="match status" value="1"/>
</dbReference>
<feature type="binding site" evidence="7">
    <location>
        <position position="44"/>
    </location>
    <ligand>
        <name>ATP</name>
        <dbReference type="ChEBI" id="CHEBI:30616"/>
    </ligand>
</feature>
<feature type="region of interest" description="Disordered" evidence="8">
    <location>
        <begin position="390"/>
        <end position="431"/>
    </location>
</feature>
<organism evidence="10 11">
    <name type="scientific">Streptomyces virginiae</name>
    <name type="common">Streptomyces cinnamonensis</name>
    <dbReference type="NCBI Taxonomy" id="1961"/>
    <lineage>
        <taxon>Bacteria</taxon>
        <taxon>Bacillati</taxon>
        <taxon>Actinomycetota</taxon>
        <taxon>Actinomycetes</taxon>
        <taxon>Kitasatosporales</taxon>
        <taxon>Streptomycetaceae</taxon>
        <taxon>Streptomyces</taxon>
    </lineage>
</organism>
<sequence length="572" mass="60340">MDSSGVGSALIDGRFEILGRLGSGGMGTVWRARDIALDREVALKEVRPPGHAMAEANPALARTLRERAVREAQALARLTHPHVVAIHHIVEPADRPHPWIVMELVKGGSLADRLAHGPMPVSEVAKIGLDVLSALRAAHAAGIHHRDVKPANILIRPDGAAVLTDFGIAALHGSTSLTATGDLIGSPEYIAPERIRGEEGHPASDLWSLGMMLYVAAEGTHPLRRATTMATMVAILEDPVPPPIRSGLLGPVLTQLLVRDPMARPSAGQLEELIRAAAMPGLSVSTASGESHRHTPLGHFGPPPSAARANHDVSSPRDQRSLFSSGPSPREESGTGRTNVPTDAVTADGSAPSRLRTRRTVLLVAAASVALAAVMATPLLKQLPDNLRSGLADRSAHSQAPAATGSHPPAPVSASKGLPAQHGQAGSLLTPANIRTTVSSLREASGTDNVISIKIYETNAMAEISPKGRSDIYDNYRYDAGGAARRTGPGGTLDADDKPIPLGPVNWDALPGLLQRAEKELGIQKPTMRFVVIERGLIDKEVTMRVYLIDEYGAGYIQADLSGKVQQLVPRS</sequence>
<dbReference type="GO" id="GO:0004674">
    <property type="term" value="F:protein serine/threonine kinase activity"/>
    <property type="evidence" value="ECO:0007669"/>
    <property type="project" value="UniProtKB-KW"/>
</dbReference>
<evidence type="ECO:0000313" key="11">
    <source>
        <dbReference type="Proteomes" id="UP000037084"/>
    </source>
</evidence>
<dbReference type="OrthoDB" id="9762169at2"/>
<dbReference type="InterPro" id="IPR000719">
    <property type="entry name" value="Prot_kinase_dom"/>
</dbReference>
<feature type="domain" description="Protein kinase" evidence="9">
    <location>
        <begin position="15"/>
        <end position="282"/>
    </location>
</feature>
<comment type="caution">
    <text evidence="10">The sequence shown here is derived from an EMBL/GenBank/DDBJ whole genome shotgun (WGS) entry which is preliminary data.</text>
</comment>
<dbReference type="InterPro" id="IPR017441">
    <property type="entry name" value="Protein_kinase_ATP_BS"/>
</dbReference>
<dbReference type="PANTHER" id="PTHR43289">
    <property type="entry name" value="MITOGEN-ACTIVATED PROTEIN KINASE KINASE KINASE 20-RELATED"/>
    <property type="match status" value="1"/>
</dbReference>
<evidence type="ECO:0000256" key="8">
    <source>
        <dbReference type="SAM" id="MobiDB-lite"/>
    </source>
</evidence>
<evidence type="ECO:0000259" key="9">
    <source>
        <dbReference type="PROSITE" id="PS50011"/>
    </source>
</evidence>
<dbReference type="AlphaFoldDB" id="A0A0L8M2Y0"/>
<evidence type="ECO:0000256" key="2">
    <source>
        <dbReference type="ARBA" id="ARBA00022527"/>
    </source>
</evidence>
<dbReference type="Pfam" id="PF00069">
    <property type="entry name" value="Pkinase"/>
    <property type="match status" value="1"/>
</dbReference>
<feature type="compositionally biased region" description="Basic and acidic residues" evidence="8">
    <location>
        <begin position="309"/>
        <end position="320"/>
    </location>
</feature>
<keyword evidence="6 7" id="KW-0067">ATP-binding</keyword>
<keyword evidence="4 7" id="KW-0547">Nucleotide-binding</keyword>
<evidence type="ECO:0000256" key="1">
    <source>
        <dbReference type="ARBA" id="ARBA00012513"/>
    </source>
</evidence>
<dbReference type="EC" id="2.7.11.1" evidence="1"/>
<dbReference type="Proteomes" id="UP000037084">
    <property type="component" value="Unassembled WGS sequence"/>
</dbReference>
<dbReference type="SUPFAM" id="SSF56112">
    <property type="entry name" value="Protein kinase-like (PK-like)"/>
    <property type="match status" value="1"/>
</dbReference>
<dbReference type="Gene3D" id="1.10.510.10">
    <property type="entry name" value="Transferase(Phosphotransferase) domain 1"/>
    <property type="match status" value="1"/>
</dbReference>
<name>A0A0L8M2Y0_STRVG</name>
<dbReference type="Gene3D" id="3.30.200.20">
    <property type="entry name" value="Phosphorylase Kinase, domain 1"/>
    <property type="match status" value="1"/>
</dbReference>
<proteinExistence type="predicted"/>
<evidence type="ECO:0000256" key="4">
    <source>
        <dbReference type="ARBA" id="ARBA00022741"/>
    </source>
</evidence>
<dbReference type="CDD" id="cd14014">
    <property type="entry name" value="STKc_PknB_like"/>
    <property type="match status" value="1"/>
</dbReference>
<keyword evidence="3" id="KW-0808">Transferase</keyword>
<dbReference type="GO" id="GO:0005524">
    <property type="term" value="F:ATP binding"/>
    <property type="evidence" value="ECO:0007669"/>
    <property type="project" value="UniProtKB-UniRule"/>
</dbReference>
<dbReference type="EMBL" id="LGUV01000378">
    <property type="protein sequence ID" value="KOG44787.1"/>
    <property type="molecule type" value="Genomic_DNA"/>
</dbReference>
<dbReference type="PROSITE" id="PS00107">
    <property type="entry name" value="PROTEIN_KINASE_ATP"/>
    <property type="match status" value="1"/>
</dbReference>
<gene>
    <name evidence="10" type="ORF">ADK75_34245</name>
</gene>
<dbReference type="PROSITE" id="PS50011">
    <property type="entry name" value="PROTEIN_KINASE_DOM"/>
    <property type="match status" value="1"/>
</dbReference>
<keyword evidence="2" id="KW-0723">Serine/threonine-protein kinase</keyword>
<protein>
    <recommendedName>
        <fullName evidence="1">non-specific serine/threonine protein kinase</fullName>
        <ecNumber evidence="1">2.7.11.1</ecNumber>
    </recommendedName>
</protein>
<keyword evidence="5" id="KW-0418">Kinase</keyword>
<dbReference type="PATRIC" id="fig|1961.12.peg.7550"/>
<evidence type="ECO:0000313" key="10">
    <source>
        <dbReference type="EMBL" id="KOG44787.1"/>
    </source>
</evidence>
<evidence type="ECO:0000256" key="5">
    <source>
        <dbReference type="ARBA" id="ARBA00022777"/>
    </source>
</evidence>
<dbReference type="InterPro" id="IPR008271">
    <property type="entry name" value="Ser/Thr_kinase_AS"/>
</dbReference>
<accession>A0A0L8M2Y0</accession>
<dbReference type="PROSITE" id="PS00108">
    <property type="entry name" value="PROTEIN_KINASE_ST"/>
    <property type="match status" value="1"/>
</dbReference>
<evidence type="ECO:0000256" key="6">
    <source>
        <dbReference type="ARBA" id="ARBA00022840"/>
    </source>
</evidence>